<dbReference type="GO" id="GO:0006817">
    <property type="term" value="P:phosphate ion transport"/>
    <property type="evidence" value="ECO:0007669"/>
    <property type="project" value="UniProtKB-KW"/>
</dbReference>
<evidence type="ECO:0000256" key="9">
    <source>
        <dbReference type="RuleBase" id="RU363032"/>
    </source>
</evidence>
<comment type="caution">
    <text evidence="12">The sequence shown here is derived from an EMBL/GenBank/DDBJ whole genome shotgun (WGS) entry which is preliminary data.</text>
</comment>
<reference evidence="12 13" key="1">
    <citation type="submission" date="2020-08" db="EMBL/GenBank/DDBJ databases">
        <title>Genomic Encyclopedia of Type Strains, Phase IV (KMG-IV): sequencing the most valuable type-strain genomes for metagenomic binning, comparative biology and taxonomic classification.</title>
        <authorList>
            <person name="Goeker M."/>
        </authorList>
    </citation>
    <scope>NUCLEOTIDE SEQUENCE [LARGE SCALE GENOMIC DNA]</scope>
    <source>
        <strain evidence="12 13">DSM 29007</strain>
    </source>
</reference>
<feature type="transmembrane region" description="Helical" evidence="9">
    <location>
        <begin position="36"/>
        <end position="56"/>
    </location>
</feature>
<evidence type="ECO:0000256" key="7">
    <source>
        <dbReference type="ARBA" id="ARBA00022989"/>
    </source>
</evidence>
<dbReference type="GO" id="GO:0005315">
    <property type="term" value="F:phosphate transmembrane transporter activity"/>
    <property type="evidence" value="ECO:0007669"/>
    <property type="project" value="InterPro"/>
</dbReference>
<keyword evidence="7 9" id="KW-1133">Transmembrane helix</keyword>
<sequence>MQPVPEQAGALAGAAPPFYARLLPGYAQGNLSDRTYALTIGAFGLSIPILFALIVIRVGGAAWPAVRAFGAAFITGTRWDPVSGEFGALPFIFGTMASSLLALLIAVPLSVGLAIFLTELAPRWLAAPIQFGTELLAAIPSVVYGLWAIFVLVPWLRSSIQEPLANSIGKSIGLFAGPAYGSSILAGGVILAIMIVPFVSAVSREVLAAVPVAQREAALALGATRWEMTWQIVVPYAVPGIIGAIILGLGRALGETMAITMVIGNRPEVASSLFAPAATMASVLANEFAEASDDMHLAALMSIALLLFGITIIVNSVARFLVWRVRLRGGR</sequence>
<name>A0A841H6J7_9BACT</name>
<feature type="transmembrane region" description="Helical" evidence="9">
    <location>
        <begin position="269"/>
        <end position="285"/>
    </location>
</feature>
<comment type="function">
    <text evidence="10">Part of the binding-protein-dependent transport system for phosphate; probably responsible for the translocation of the substrate across the membrane.</text>
</comment>
<dbReference type="InterPro" id="IPR051124">
    <property type="entry name" value="Phosphate_Transport_Permease"/>
</dbReference>
<dbReference type="PROSITE" id="PS50928">
    <property type="entry name" value="ABC_TM1"/>
    <property type="match status" value="1"/>
</dbReference>
<keyword evidence="5 10" id="KW-0592">Phosphate transport</keyword>
<evidence type="ECO:0000256" key="4">
    <source>
        <dbReference type="ARBA" id="ARBA00022475"/>
    </source>
</evidence>
<gene>
    <name evidence="12" type="ORF">HNQ61_005388</name>
</gene>
<dbReference type="CDD" id="cd06261">
    <property type="entry name" value="TM_PBP2"/>
    <property type="match status" value="1"/>
</dbReference>
<feature type="transmembrane region" description="Helical" evidence="9">
    <location>
        <begin position="137"/>
        <end position="156"/>
    </location>
</feature>
<evidence type="ECO:0000256" key="2">
    <source>
        <dbReference type="ARBA" id="ARBA00007069"/>
    </source>
</evidence>
<organism evidence="12 13">
    <name type="scientific">Longimicrobium terrae</name>
    <dbReference type="NCBI Taxonomy" id="1639882"/>
    <lineage>
        <taxon>Bacteria</taxon>
        <taxon>Pseudomonadati</taxon>
        <taxon>Gemmatimonadota</taxon>
        <taxon>Longimicrobiia</taxon>
        <taxon>Longimicrobiales</taxon>
        <taxon>Longimicrobiaceae</taxon>
        <taxon>Longimicrobium</taxon>
    </lineage>
</organism>
<feature type="domain" description="ABC transmembrane type-1" evidence="11">
    <location>
        <begin position="92"/>
        <end position="318"/>
    </location>
</feature>
<dbReference type="Proteomes" id="UP000582837">
    <property type="component" value="Unassembled WGS sequence"/>
</dbReference>
<feature type="transmembrane region" description="Helical" evidence="9">
    <location>
        <begin position="228"/>
        <end position="249"/>
    </location>
</feature>
<evidence type="ECO:0000256" key="6">
    <source>
        <dbReference type="ARBA" id="ARBA00022692"/>
    </source>
</evidence>
<evidence type="ECO:0000313" key="12">
    <source>
        <dbReference type="EMBL" id="MBB6073717.1"/>
    </source>
</evidence>
<dbReference type="InterPro" id="IPR000515">
    <property type="entry name" value="MetI-like"/>
</dbReference>
<keyword evidence="13" id="KW-1185">Reference proteome</keyword>
<feature type="transmembrane region" description="Helical" evidence="9">
    <location>
        <begin position="91"/>
        <end position="117"/>
    </location>
</feature>
<dbReference type="InterPro" id="IPR011864">
    <property type="entry name" value="Phosphate_PstC"/>
</dbReference>
<protein>
    <recommendedName>
        <fullName evidence="10">Phosphate transport system permease protein</fullName>
    </recommendedName>
</protein>
<dbReference type="AlphaFoldDB" id="A0A841H6J7"/>
<dbReference type="InterPro" id="IPR035906">
    <property type="entry name" value="MetI-like_sf"/>
</dbReference>
<proteinExistence type="inferred from homology"/>
<dbReference type="SUPFAM" id="SSF161098">
    <property type="entry name" value="MetI-like"/>
    <property type="match status" value="1"/>
</dbReference>
<evidence type="ECO:0000256" key="10">
    <source>
        <dbReference type="RuleBase" id="RU363054"/>
    </source>
</evidence>
<dbReference type="RefSeq" id="WP_170035559.1">
    <property type="nucleotide sequence ID" value="NZ_JABDTL010000001.1"/>
</dbReference>
<feature type="transmembrane region" description="Helical" evidence="9">
    <location>
        <begin position="297"/>
        <end position="322"/>
    </location>
</feature>
<evidence type="ECO:0000256" key="3">
    <source>
        <dbReference type="ARBA" id="ARBA00022448"/>
    </source>
</evidence>
<dbReference type="Pfam" id="PF00528">
    <property type="entry name" value="BPD_transp_1"/>
    <property type="match status" value="1"/>
</dbReference>
<dbReference type="PANTHER" id="PTHR30425:SF1">
    <property type="entry name" value="PHOSPHATE TRANSPORT SYSTEM PERMEASE PROTEIN PSTC"/>
    <property type="match status" value="1"/>
</dbReference>
<feature type="transmembrane region" description="Helical" evidence="9">
    <location>
        <begin position="177"/>
        <end position="199"/>
    </location>
</feature>
<evidence type="ECO:0000259" key="11">
    <source>
        <dbReference type="PROSITE" id="PS50928"/>
    </source>
</evidence>
<comment type="subcellular location">
    <subcellularLocation>
        <location evidence="1 9">Cell membrane</location>
        <topology evidence="1 9">Multi-pass membrane protein</topology>
    </subcellularLocation>
</comment>
<evidence type="ECO:0000256" key="8">
    <source>
        <dbReference type="ARBA" id="ARBA00023136"/>
    </source>
</evidence>
<keyword evidence="4 10" id="KW-1003">Cell membrane</keyword>
<dbReference type="NCBIfam" id="TIGR02138">
    <property type="entry name" value="phosphate_pstC"/>
    <property type="match status" value="1"/>
</dbReference>
<evidence type="ECO:0000256" key="1">
    <source>
        <dbReference type="ARBA" id="ARBA00004651"/>
    </source>
</evidence>
<accession>A0A841H6J7</accession>
<dbReference type="Gene3D" id="1.10.3720.10">
    <property type="entry name" value="MetI-like"/>
    <property type="match status" value="1"/>
</dbReference>
<dbReference type="EMBL" id="JACHIA010000028">
    <property type="protein sequence ID" value="MBB6073717.1"/>
    <property type="molecule type" value="Genomic_DNA"/>
</dbReference>
<keyword evidence="6 9" id="KW-0812">Transmembrane</keyword>
<comment type="similarity">
    <text evidence="2 10">Belongs to the binding-protein-dependent transport system permease family. CysTW subfamily.</text>
</comment>
<dbReference type="PANTHER" id="PTHR30425">
    <property type="entry name" value="PHOSPHATE TRANSPORT SYSTEM PERMEASE PROTEIN PST"/>
    <property type="match status" value="1"/>
</dbReference>
<keyword evidence="8 9" id="KW-0472">Membrane</keyword>
<keyword evidence="3 9" id="KW-0813">Transport</keyword>
<evidence type="ECO:0000313" key="13">
    <source>
        <dbReference type="Proteomes" id="UP000582837"/>
    </source>
</evidence>
<evidence type="ECO:0000256" key="5">
    <source>
        <dbReference type="ARBA" id="ARBA00022592"/>
    </source>
</evidence>
<dbReference type="GO" id="GO:0005886">
    <property type="term" value="C:plasma membrane"/>
    <property type="evidence" value="ECO:0007669"/>
    <property type="project" value="UniProtKB-SubCell"/>
</dbReference>